<feature type="compositionally biased region" description="Low complexity" evidence="1">
    <location>
        <begin position="1"/>
        <end position="11"/>
    </location>
</feature>
<feature type="domain" description="Micro-fibrillar-associated protein 1 C-terminal" evidence="2">
    <location>
        <begin position="22"/>
        <end position="224"/>
    </location>
</feature>
<gene>
    <name evidence="3" type="ORF">BLNAU_5813</name>
</gene>
<organism evidence="3 4">
    <name type="scientific">Blattamonas nauphoetae</name>
    <dbReference type="NCBI Taxonomy" id="2049346"/>
    <lineage>
        <taxon>Eukaryota</taxon>
        <taxon>Metamonada</taxon>
        <taxon>Preaxostyla</taxon>
        <taxon>Oxymonadida</taxon>
        <taxon>Blattamonas</taxon>
    </lineage>
</organism>
<dbReference type="PANTHER" id="PTHR15327">
    <property type="entry name" value="MICROFIBRIL-ASSOCIATED PROTEIN"/>
    <property type="match status" value="1"/>
</dbReference>
<dbReference type="InterPro" id="IPR033194">
    <property type="entry name" value="MFAP1"/>
</dbReference>
<dbReference type="InterPro" id="IPR009730">
    <property type="entry name" value="MFAP1_C"/>
</dbReference>
<dbReference type="Proteomes" id="UP001281761">
    <property type="component" value="Unassembled WGS sequence"/>
</dbReference>
<sequence>MSDSEFSSDGSYDSDDEDSSDDQPAAPQLRFIPRSQRRDTTNQPAEPELTEEELDRLNKQRIKETITSINRQIEADKVVDTAGDGVLNTVDDTDHPEDEIEFNLWQEREMKRIQRETSQRMQWLQEQEDILNRDKQSAESIRLAEKIHQQQEEEKEPRGKQKLYQKWYHKGAFFQGEFDVLKRDYTAPTGEDKLNKEALPEFMRKRDFGFASKSKWSHLSAEDTTKDGVGWGIQGLKKALWEEGEARRKPIPPKEDDK</sequence>
<name>A0ABQ9Y6D8_9EUKA</name>
<evidence type="ECO:0000259" key="2">
    <source>
        <dbReference type="Pfam" id="PF06991"/>
    </source>
</evidence>
<evidence type="ECO:0000313" key="4">
    <source>
        <dbReference type="Proteomes" id="UP001281761"/>
    </source>
</evidence>
<feature type="compositionally biased region" description="Acidic residues" evidence="1">
    <location>
        <begin position="12"/>
        <end position="21"/>
    </location>
</feature>
<feature type="region of interest" description="Disordered" evidence="1">
    <location>
        <begin position="1"/>
        <end position="57"/>
    </location>
</feature>
<dbReference type="EMBL" id="JARBJD010000031">
    <property type="protein sequence ID" value="KAK2959255.1"/>
    <property type="molecule type" value="Genomic_DNA"/>
</dbReference>
<reference evidence="3 4" key="1">
    <citation type="journal article" date="2022" name="bioRxiv">
        <title>Genomics of Preaxostyla Flagellates Illuminates Evolutionary Transitions and the Path Towards Mitochondrial Loss.</title>
        <authorList>
            <person name="Novak L.V.F."/>
            <person name="Treitli S.C."/>
            <person name="Pyrih J."/>
            <person name="Halakuc P."/>
            <person name="Pipaliya S.V."/>
            <person name="Vacek V."/>
            <person name="Brzon O."/>
            <person name="Soukal P."/>
            <person name="Eme L."/>
            <person name="Dacks J.B."/>
            <person name="Karnkowska A."/>
            <person name="Elias M."/>
            <person name="Hampl V."/>
        </authorList>
    </citation>
    <scope>NUCLEOTIDE SEQUENCE [LARGE SCALE GENOMIC DNA]</scope>
    <source>
        <strain evidence="3">NAU3</strain>
        <tissue evidence="3">Gut</tissue>
    </source>
</reference>
<accession>A0ABQ9Y6D8</accession>
<comment type="caution">
    <text evidence="3">The sequence shown here is derived from an EMBL/GenBank/DDBJ whole genome shotgun (WGS) entry which is preliminary data.</text>
</comment>
<proteinExistence type="predicted"/>
<keyword evidence="4" id="KW-1185">Reference proteome</keyword>
<protein>
    <submittedName>
        <fullName evidence="3">Microfibrillar-associated protein</fullName>
    </submittedName>
</protein>
<dbReference type="Pfam" id="PF06991">
    <property type="entry name" value="MFAP1"/>
    <property type="match status" value="1"/>
</dbReference>
<evidence type="ECO:0000313" key="3">
    <source>
        <dbReference type="EMBL" id="KAK2959255.1"/>
    </source>
</evidence>
<evidence type="ECO:0000256" key="1">
    <source>
        <dbReference type="SAM" id="MobiDB-lite"/>
    </source>
</evidence>